<proteinExistence type="predicted"/>
<evidence type="ECO:0000313" key="2">
    <source>
        <dbReference type="Proteomes" id="UP000772434"/>
    </source>
</evidence>
<gene>
    <name evidence="1" type="ORF">BDP27DRAFT_1425931</name>
</gene>
<reference evidence="1" key="1">
    <citation type="submission" date="2020-11" db="EMBL/GenBank/DDBJ databases">
        <authorList>
            <consortium name="DOE Joint Genome Institute"/>
            <person name="Ahrendt S."/>
            <person name="Riley R."/>
            <person name="Andreopoulos W."/>
            <person name="Labutti K."/>
            <person name="Pangilinan J."/>
            <person name="Ruiz-Duenas F.J."/>
            <person name="Barrasa J.M."/>
            <person name="Sanchez-Garcia M."/>
            <person name="Camarero S."/>
            <person name="Miyauchi S."/>
            <person name="Serrano A."/>
            <person name="Linde D."/>
            <person name="Babiker R."/>
            <person name="Drula E."/>
            <person name="Ayuso-Fernandez I."/>
            <person name="Pacheco R."/>
            <person name="Padilla G."/>
            <person name="Ferreira P."/>
            <person name="Barriuso J."/>
            <person name="Kellner H."/>
            <person name="Castanera R."/>
            <person name="Alfaro M."/>
            <person name="Ramirez L."/>
            <person name="Pisabarro A.G."/>
            <person name="Kuo A."/>
            <person name="Tritt A."/>
            <person name="Lipzen A."/>
            <person name="He G."/>
            <person name="Yan M."/>
            <person name="Ng V."/>
            <person name="Cullen D."/>
            <person name="Martin F."/>
            <person name="Rosso M.-N."/>
            <person name="Henrissat B."/>
            <person name="Hibbett D."/>
            <person name="Martinez A.T."/>
            <person name="Grigoriev I.V."/>
        </authorList>
    </citation>
    <scope>NUCLEOTIDE SEQUENCE</scope>
    <source>
        <strain evidence="1">AH 40177</strain>
    </source>
</reference>
<evidence type="ECO:0000313" key="1">
    <source>
        <dbReference type="EMBL" id="KAF9064357.1"/>
    </source>
</evidence>
<dbReference type="EMBL" id="JADNRY010000125">
    <property type="protein sequence ID" value="KAF9064357.1"/>
    <property type="molecule type" value="Genomic_DNA"/>
</dbReference>
<accession>A0A9P5PJH2</accession>
<dbReference type="AlphaFoldDB" id="A0A9P5PJH2"/>
<organism evidence="1 2">
    <name type="scientific">Rhodocollybia butyracea</name>
    <dbReference type="NCBI Taxonomy" id="206335"/>
    <lineage>
        <taxon>Eukaryota</taxon>
        <taxon>Fungi</taxon>
        <taxon>Dikarya</taxon>
        <taxon>Basidiomycota</taxon>
        <taxon>Agaricomycotina</taxon>
        <taxon>Agaricomycetes</taxon>
        <taxon>Agaricomycetidae</taxon>
        <taxon>Agaricales</taxon>
        <taxon>Marasmiineae</taxon>
        <taxon>Omphalotaceae</taxon>
        <taxon>Rhodocollybia</taxon>
    </lineage>
</organism>
<sequence>MQETTGDDERRSRWKHKVHKVYRKQIRDKVGNPIPPIESRKALKVPSPEVYDGSPDVNVFERWLMSLLQWMVVNRMCGDNYDATRTAVLGMFLKGKALDWYNDEVAGIHRTVLKWTFEGAIIGVFDCCIQAMTIHQAARQFDLIESVKPSNLQTSSFQASMFQHELRLLLVLLPMMLLVSFSSDNGTVWPAQPVLCLQVSFNTALDFCEKTSMLQERCYGHNTVCNISFAKPATADLICLILALHVPVLDIHLCNFLSHEPSDPGLPQRSLISIGSSDISDQLLPSTAPFLPALYPDKAWYHNLFSKPHVTNGKTCLDEPEMLDIDT</sequence>
<keyword evidence="2" id="KW-1185">Reference proteome</keyword>
<name>A0A9P5PJH2_9AGAR</name>
<comment type="caution">
    <text evidence="1">The sequence shown here is derived from an EMBL/GenBank/DDBJ whole genome shotgun (WGS) entry which is preliminary data.</text>
</comment>
<dbReference type="Proteomes" id="UP000772434">
    <property type="component" value="Unassembled WGS sequence"/>
</dbReference>
<protein>
    <submittedName>
        <fullName evidence="1">Uncharacterized protein</fullName>
    </submittedName>
</protein>
<dbReference type="OrthoDB" id="3051962at2759"/>